<proteinExistence type="predicted"/>
<gene>
    <name evidence="1" type="ORF">AALB_2077</name>
</gene>
<sequence>MNRKRMAAMIVFLATVLALDFEIMAEELLDSRSSQSSQFDQ</sequence>
<protein>
    <submittedName>
        <fullName evidence="1">Uncharacterized protein</fullName>
    </submittedName>
</protein>
<evidence type="ECO:0000313" key="1">
    <source>
        <dbReference type="EMBL" id="GAD01997.1"/>
    </source>
</evidence>
<accession>R9PKV4</accession>
<dbReference type="RefSeq" id="WP_016401765.1">
    <property type="nucleotide sequence ID" value="NZ_BARX01000012.1"/>
</dbReference>
<keyword evidence="2" id="KW-1185">Reference proteome</keyword>
<organism evidence="1 2">
    <name type="scientific">Agarivorans albus MKT 106</name>
    <dbReference type="NCBI Taxonomy" id="1331007"/>
    <lineage>
        <taxon>Bacteria</taxon>
        <taxon>Pseudomonadati</taxon>
        <taxon>Pseudomonadota</taxon>
        <taxon>Gammaproteobacteria</taxon>
        <taxon>Alteromonadales</taxon>
        <taxon>Alteromonadaceae</taxon>
        <taxon>Agarivorans</taxon>
    </lineage>
</organism>
<dbReference type="AlphaFoldDB" id="R9PKV4"/>
<comment type="caution">
    <text evidence="1">The sequence shown here is derived from an EMBL/GenBank/DDBJ whole genome shotgun (WGS) entry which is preliminary data.</text>
</comment>
<dbReference type="Proteomes" id="UP000014461">
    <property type="component" value="Unassembled WGS sequence"/>
</dbReference>
<name>R9PKV4_AGAAL</name>
<reference evidence="1" key="1">
    <citation type="journal article" date="2013" name="Genome Announc.">
        <title>Draft Genome Sequence of Agarivorans albus Strain MKT 106T, an Agarolytic Marine Bacterium.</title>
        <authorList>
            <person name="Yasuike M."/>
            <person name="Nakamura Y."/>
            <person name="Kai W."/>
            <person name="Fujiwara A."/>
            <person name="Fukui Y."/>
            <person name="Satomi M."/>
            <person name="Sano M."/>
        </authorList>
    </citation>
    <scope>NUCLEOTIDE SEQUENCE [LARGE SCALE GENOMIC DNA]</scope>
</reference>
<dbReference type="EMBL" id="BARX01000012">
    <property type="protein sequence ID" value="GAD01997.1"/>
    <property type="molecule type" value="Genomic_DNA"/>
</dbReference>
<dbReference type="STRING" id="1331007.AALB_2077"/>
<evidence type="ECO:0000313" key="2">
    <source>
        <dbReference type="Proteomes" id="UP000014461"/>
    </source>
</evidence>